<evidence type="ECO:0000313" key="4">
    <source>
        <dbReference type="Proteomes" id="UP000799536"/>
    </source>
</evidence>
<dbReference type="PROSITE" id="PS50181">
    <property type="entry name" value="FBOX"/>
    <property type="match status" value="1"/>
</dbReference>
<evidence type="ECO:0000313" key="3">
    <source>
        <dbReference type="EMBL" id="KAF2205876.1"/>
    </source>
</evidence>
<gene>
    <name evidence="3" type="ORF">GQ43DRAFT_406491</name>
</gene>
<dbReference type="OrthoDB" id="47801at2759"/>
<evidence type="ECO:0000256" key="1">
    <source>
        <dbReference type="SAM" id="MobiDB-lite"/>
    </source>
</evidence>
<protein>
    <recommendedName>
        <fullName evidence="2">F-box domain-containing protein</fullName>
    </recommendedName>
</protein>
<comment type="caution">
    <text evidence="3">The sequence shown here is derived from an EMBL/GenBank/DDBJ whole genome shotgun (WGS) entry which is preliminary data.</text>
</comment>
<dbReference type="InterPro" id="IPR036047">
    <property type="entry name" value="F-box-like_dom_sf"/>
</dbReference>
<dbReference type="AlphaFoldDB" id="A0A9P4JUM1"/>
<dbReference type="Pfam" id="PF12937">
    <property type="entry name" value="F-box-like"/>
    <property type="match status" value="1"/>
</dbReference>
<dbReference type="SUPFAM" id="SSF81383">
    <property type="entry name" value="F-box domain"/>
    <property type="match status" value="1"/>
</dbReference>
<reference evidence="3" key="1">
    <citation type="journal article" date="2020" name="Stud. Mycol.">
        <title>101 Dothideomycetes genomes: a test case for predicting lifestyles and emergence of pathogens.</title>
        <authorList>
            <person name="Haridas S."/>
            <person name="Albert R."/>
            <person name="Binder M."/>
            <person name="Bloem J."/>
            <person name="Labutti K."/>
            <person name="Salamov A."/>
            <person name="Andreopoulos B."/>
            <person name="Baker S."/>
            <person name="Barry K."/>
            <person name="Bills G."/>
            <person name="Bluhm B."/>
            <person name="Cannon C."/>
            <person name="Castanera R."/>
            <person name="Culley D."/>
            <person name="Daum C."/>
            <person name="Ezra D."/>
            <person name="Gonzalez J."/>
            <person name="Henrissat B."/>
            <person name="Kuo A."/>
            <person name="Liang C."/>
            <person name="Lipzen A."/>
            <person name="Lutzoni F."/>
            <person name="Magnuson J."/>
            <person name="Mondo S."/>
            <person name="Nolan M."/>
            <person name="Ohm R."/>
            <person name="Pangilinan J."/>
            <person name="Park H.-J."/>
            <person name="Ramirez L."/>
            <person name="Alfaro M."/>
            <person name="Sun H."/>
            <person name="Tritt A."/>
            <person name="Yoshinaga Y."/>
            <person name="Zwiers L.-H."/>
            <person name="Turgeon B."/>
            <person name="Goodwin S."/>
            <person name="Spatafora J."/>
            <person name="Crous P."/>
            <person name="Grigoriev I."/>
        </authorList>
    </citation>
    <scope>NUCLEOTIDE SEQUENCE</scope>
    <source>
        <strain evidence="3">ATCC 74209</strain>
    </source>
</reference>
<sequence>MLHTRSTYYLASARTNVCFLQLTGLPNELLDLIYAYLPTSDLKSLSLVSRHGYTHAATFLWKTVCLIDTSRAFPNHDVLDGFTRRRGERESDEHDDTPIIQKLFVLARNTYIASQVQSVTHRCHLPTPNIFQDLPHIMFNGTNLSQDPRTLKLLQLAIRNMVNVQTLRIIFGHHSLTKGLLEGFLDTDRPRPLRRLWLESCSLLSAQLDLWPAQGLNALESIRFRRLRAEDRNVESRMGQENFRLARGGSTDLLANGSGNTYWTTVELPERPRHQRIPDFTQDQLRVKAEEFDTSIWRALPEIESFVQRLDIPTVRIKYEPPLPLIHILWMSTPTLRNLTLDWVIWRNVIGDTIGNTVVRNMVQRLSQLRFPHLRAFQVRNAVTPCNMLPDDLYLLEPAGDFATPMFLEFLEAHPKIKCLAWPLDRFFSHTRTPEALSLRIVKLIAHLGNTLVDLRVDSYVNGRGEPFTDTTSSENILDVQVRIRRRRFIAEFAPFMRKIEQIKLEGGIPRDEKREILRAMHWCPLQKVVLIGCAFPVGNTWGEGGLELVDLDDSYNEYDDSLEDEDKDALEATYKSKPLIPSNFQFKPEYGWPPSPPLLHTIAAHHASTVTSLKLCGFNGCPILTSPTPITDSLLYPLRHFHNLRELSMAMWLFTSFEQISRDQEIIKFWIDARSPSSTALVIVTPAGSGSATRSSSSRSSSRSLPDSAASAPEEPSPYSREQDFNRWEVILKTQFSPSALAYRVADDIGPYLSKQAKDREGGVRVRASFCLGAEVTDIFDLDIGLGRDNQVLQFVGPREEGERGKWWDKLEGRRWFD</sequence>
<keyword evidence="4" id="KW-1185">Reference proteome</keyword>
<accession>A0A9P4JUM1</accession>
<dbReference type="InterPro" id="IPR001810">
    <property type="entry name" value="F-box_dom"/>
</dbReference>
<dbReference type="Proteomes" id="UP000799536">
    <property type="component" value="Unassembled WGS sequence"/>
</dbReference>
<name>A0A9P4JUM1_9PLEO</name>
<proteinExistence type="predicted"/>
<feature type="region of interest" description="Disordered" evidence="1">
    <location>
        <begin position="689"/>
        <end position="722"/>
    </location>
</feature>
<organism evidence="3 4">
    <name type="scientific">Delitschia confertaspora ATCC 74209</name>
    <dbReference type="NCBI Taxonomy" id="1513339"/>
    <lineage>
        <taxon>Eukaryota</taxon>
        <taxon>Fungi</taxon>
        <taxon>Dikarya</taxon>
        <taxon>Ascomycota</taxon>
        <taxon>Pezizomycotina</taxon>
        <taxon>Dothideomycetes</taxon>
        <taxon>Pleosporomycetidae</taxon>
        <taxon>Pleosporales</taxon>
        <taxon>Delitschiaceae</taxon>
        <taxon>Delitschia</taxon>
    </lineage>
</organism>
<evidence type="ECO:0000259" key="2">
    <source>
        <dbReference type="PROSITE" id="PS50181"/>
    </source>
</evidence>
<feature type="domain" description="F-box" evidence="2">
    <location>
        <begin position="19"/>
        <end position="64"/>
    </location>
</feature>
<feature type="compositionally biased region" description="Low complexity" evidence="1">
    <location>
        <begin position="689"/>
        <end position="714"/>
    </location>
</feature>
<dbReference type="EMBL" id="ML993848">
    <property type="protein sequence ID" value="KAF2205876.1"/>
    <property type="molecule type" value="Genomic_DNA"/>
</dbReference>